<name>A0ACC1KZ72_9FUNG</name>
<dbReference type="EMBL" id="JANBUP010003254">
    <property type="protein sequence ID" value="KAJ2797336.1"/>
    <property type="molecule type" value="Genomic_DNA"/>
</dbReference>
<proteinExistence type="predicted"/>
<sequence>MNSNEYSGANESHELPLLDNPRASVTDFGGLTPRYHAPMYYPTEVSLYEPSVA</sequence>
<comment type="caution">
    <text evidence="1">The sequence shown here is derived from an EMBL/GenBank/DDBJ whole genome shotgun (WGS) entry which is preliminary data.</text>
</comment>
<protein>
    <submittedName>
        <fullName evidence="1">Uncharacterized protein</fullName>
    </submittedName>
</protein>
<keyword evidence="2" id="KW-1185">Reference proteome</keyword>
<reference evidence="1" key="1">
    <citation type="submission" date="2022-07" db="EMBL/GenBank/DDBJ databases">
        <title>Phylogenomic reconstructions and comparative analyses of Kickxellomycotina fungi.</title>
        <authorList>
            <person name="Reynolds N.K."/>
            <person name="Stajich J.E."/>
            <person name="Barry K."/>
            <person name="Grigoriev I.V."/>
            <person name="Crous P."/>
            <person name="Smith M.E."/>
        </authorList>
    </citation>
    <scope>NUCLEOTIDE SEQUENCE</scope>
    <source>
        <strain evidence="1">CBS 102833</strain>
    </source>
</reference>
<accession>A0ACC1KZ72</accession>
<dbReference type="Proteomes" id="UP001140096">
    <property type="component" value="Unassembled WGS sequence"/>
</dbReference>
<gene>
    <name evidence="1" type="ORF">H4S07_005974</name>
</gene>
<evidence type="ECO:0000313" key="2">
    <source>
        <dbReference type="Proteomes" id="UP001140096"/>
    </source>
</evidence>
<evidence type="ECO:0000313" key="1">
    <source>
        <dbReference type="EMBL" id="KAJ2797336.1"/>
    </source>
</evidence>
<feature type="non-terminal residue" evidence="1">
    <location>
        <position position="53"/>
    </location>
</feature>
<organism evidence="1 2">
    <name type="scientific">Coemansia furcata</name>
    <dbReference type="NCBI Taxonomy" id="417177"/>
    <lineage>
        <taxon>Eukaryota</taxon>
        <taxon>Fungi</taxon>
        <taxon>Fungi incertae sedis</taxon>
        <taxon>Zoopagomycota</taxon>
        <taxon>Kickxellomycotina</taxon>
        <taxon>Kickxellomycetes</taxon>
        <taxon>Kickxellales</taxon>
        <taxon>Kickxellaceae</taxon>
        <taxon>Coemansia</taxon>
    </lineage>
</organism>